<proteinExistence type="predicted"/>
<sequence length="272" mass="30014">MVGNRIRIFSELVSIDAWYPSFAASLTKVSLHADITFHTARLGGEADSPVNFTLDLKRAELRVIIPESEQIGVDRSSVARFDDGNTATKRVKSTSRTKVGASGSLMFGGNTHGPSASAALSASAGKDFQRTEEITATEKIKKIVVSHSMDQDGNNRWHFRPSIADTLEGKPWAAKNLKLMKLVDKRAQIDPRFEPMVRLELSCLREDLHIGKIKLRDDNLFAAAMSRVGGERRMLAAEAYIRTRIEEEGLPSPKMNNDHAQIILADLSAAQE</sequence>
<reference evidence="1 2" key="1">
    <citation type="submission" date="2019-02" db="EMBL/GenBank/DDBJ databases">
        <title>The genomic architecture of introgression among sibling species of bacteria.</title>
        <authorList>
            <person name="Cavassim M.I.A."/>
            <person name="Moeskjaer S."/>
            <person name="Moslemi C."/>
            <person name="Fields B."/>
            <person name="Bachmann A."/>
            <person name="Vilhjalmsson B."/>
            <person name="Schierup M.H."/>
            <person name="Young J.P.W."/>
            <person name="Andersen S.U."/>
        </authorList>
    </citation>
    <scope>NUCLEOTIDE SEQUENCE [LARGE SCALE GENOMIC DNA]</scope>
    <source>
        <strain evidence="1 2">SM42</strain>
    </source>
</reference>
<evidence type="ECO:0000313" key="1">
    <source>
        <dbReference type="EMBL" id="TBF18932.1"/>
    </source>
</evidence>
<accession>A0AAE8QDL9</accession>
<gene>
    <name evidence="1" type="ORF">ELG94_11720</name>
</gene>
<dbReference type="AlphaFoldDB" id="A0AAE8QDL9"/>
<dbReference type="RefSeq" id="WP_130821930.1">
    <property type="nucleotide sequence ID" value="NZ_SIKX01000001.1"/>
</dbReference>
<dbReference type="Proteomes" id="UP000291892">
    <property type="component" value="Unassembled WGS sequence"/>
</dbReference>
<protein>
    <submittedName>
        <fullName evidence="1">Uncharacterized protein</fullName>
    </submittedName>
</protein>
<organism evidence="1 2">
    <name type="scientific">Rhizobium ruizarguesonis</name>
    <dbReference type="NCBI Taxonomy" id="2081791"/>
    <lineage>
        <taxon>Bacteria</taxon>
        <taxon>Pseudomonadati</taxon>
        <taxon>Pseudomonadota</taxon>
        <taxon>Alphaproteobacteria</taxon>
        <taxon>Hyphomicrobiales</taxon>
        <taxon>Rhizobiaceae</taxon>
        <taxon>Rhizobium/Agrobacterium group</taxon>
        <taxon>Rhizobium</taxon>
    </lineage>
</organism>
<comment type="caution">
    <text evidence="1">The sequence shown here is derived from an EMBL/GenBank/DDBJ whole genome shotgun (WGS) entry which is preliminary data.</text>
</comment>
<evidence type="ECO:0000313" key="2">
    <source>
        <dbReference type="Proteomes" id="UP000291892"/>
    </source>
</evidence>
<dbReference type="EMBL" id="SIKX01000001">
    <property type="protein sequence ID" value="TBF18932.1"/>
    <property type="molecule type" value="Genomic_DNA"/>
</dbReference>
<name>A0AAE8QDL9_9HYPH</name>